<proteinExistence type="predicted"/>
<protein>
    <submittedName>
        <fullName evidence="2">Uncharacterized protein</fullName>
    </submittedName>
</protein>
<dbReference type="EMBL" id="MU004302">
    <property type="protein sequence ID" value="KAF2660034.1"/>
    <property type="molecule type" value="Genomic_DNA"/>
</dbReference>
<organism evidence="2 3">
    <name type="scientific">Lophiostoma macrostomum CBS 122681</name>
    <dbReference type="NCBI Taxonomy" id="1314788"/>
    <lineage>
        <taxon>Eukaryota</taxon>
        <taxon>Fungi</taxon>
        <taxon>Dikarya</taxon>
        <taxon>Ascomycota</taxon>
        <taxon>Pezizomycotina</taxon>
        <taxon>Dothideomycetes</taxon>
        <taxon>Pleosporomycetidae</taxon>
        <taxon>Pleosporales</taxon>
        <taxon>Lophiostomataceae</taxon>
        <taxon>Lophiostoma</taxon>
    </lineage>
</organism>
<evidence type="ECO:0000313" key="2">
    <source>
        <dbReference type="EMBL" id="KAF2660034.1"/>
    </source>
</evidence>
<name>A0A6A6TN53_9PLEO</name>
<dbReference type="AlphaFoldDB" id="A0A6A6TN53"/>
<dbReference type="Proteomes" id="UP000799324">
    <property type="component" value="Unassembled WGS sequence"/>
</dbReference>
<keyword evidence="3" id="KW-1185">Reference proteome</keyword>
<gene>
    <name evidence="2" type="ORF">K491DRAFT_107355</name>
</gene>
<feature type="signal peptide" evidence="1">
    <location>
        <begin position="1"/>
        <end position="19"/>
    </location>
</feature>
<accession>A0A6A6TN53</accession>
<keyword evidence="1" id="KW-0732">Signal</keyword>
<reference evidence="2" key="1">
    <citation type="journal article" date="2020" name="Stud. Mycol.">
        <title>101 Dothideomycetes genomes: a test case for predicting lifestyles and emergence of pathogens.</title>
        <authorList>
            <person name="Haridas S."/>
            <person name="Albert R."/>
            <person name="Binder M."/>
            <person name="Bloem J."/>
            <person name="Labutti K."/>
            <person name="Salamov A."/>
            <person name="Andreopoulos B."/>
            <person name="Baker S."/>
            <person name="Barry K."/>
            <person name="Bills G."/>
            <person name="Bluhm B."/>
            <person name="Cannon C."/>
            <person name="Castanera R."/>
            <person name="Culley D."/>
            <person name="Daum C."/>
            <person name="Ezra D."/>
            <person name="Gonzalez J."/>
            <person name="Henrissat B."/>
            <person name="Kuo A."/>
            <person name="Liang C."/>
            <person name="Lipzen A."/>
            <person name="Lutzoni F."/>
            <person name="Magnuson J."/>
            <person name="Mondo S."/>
            <person name="Nolan M."/>
            <person name="Ohm R."/>
            <person name="Pangilinan J."/>
            <person name="Park H.-J."/>
            <person name="Ramirez L."/>
            <person name="Alfaro M."/>
            <person name="Sun H."/>
            <person name="Tritt A."/>
            <person name="Yoshinaga Y."/>
            <person name="Zwiers L.-H."/>
            <person name="Turgeon B."/>
            <person name="Goodwin S."/>
            <person name="Spatafora J."/>
            <person name="Crous P."/>
            <person name="Grigoriev I."/>
        </authorList>
    </citation>
    <scope>NUCLEOTIDE SEQUENCE</scope>
    <source>
        <strain evidence="2">CBS 122681</strain>
    </source>
</reference>
<feature type="chain" id="PRO_5025625811" evidence="1">
    <location>
        <begin position="20"/>
        <end position="281"/>
    </location>
</feature>
<dbReference type="OrthoDB" id="3933243at2759"/>
<evidence type="ECO:0000256" key="1">
    <source>
        <dbReference type="SAM" id="SignalP"/>
    </source>
</evidence>
<evidence type="ECO:0000313" key="3">
    <source>
        <dbReference type="Proteomes" id="UP000799324"/>
    </source>
</evidence>
<sequence length="281" mass="29748">MSFFKTCAVLALATGFAVAKPVHAPQAIVERRSPAVSRRQDLSGLGGLGGNGGNAFDFINGFNNVNQQNQVINIQEQSLQIVDNGRQQAIVQQAQQVLIVDQQKNGFNNDLNDIFRKTNARRDNRDQTVVMLVVQEIQVAVDDGKGNVVQEQVFAQSAVVANRGRGQTKTVMMFAAETIIAQNVLNGNNNNNFGIGAAGLSNGTAAALPTKTNDVQLLAAKPTWSEVAEDPAATVGNIWAQEIQDAQNVDNNAADNQVNADAAAAEKQALDQAAALANGTA</sequence>